<dbReference type="Gene3D" id="3.90.660.10">
    <property type="match status" value="1"/>
</dbReference>
<dbReference type="EMBL" id="CACTIH010009238">
    <property type="protein sequence ID" value="CAA3028080.1"/>
    <property type="molecule type" value="Genomic_DNA"/>
</dbReference>
<dbReference type="Gramene" id="OE9A000800T3">
    <property type="protein sequence ID" value="OE9A000800C3"/>
    <property type="gene ID" value="OE9A000800"/>
</dbReference>
<keyword evidence="2" id="KW-1185">Reference proteome</keyword>
<dbReference type="Gramene" id="OE9A000800T1">
    <property type="protein sequence ID" value="OE9A000800C1"/>
    <property type="gene ID" value="OE9A000800"/>
</dbReference>
<sequence length="265" mass="28512">MVHQMNKFISLRNGKCMIHSLCYHLIPGKCANRLLASSGLPLIARQMKSLDLSSIWALLAAFEDPVPVPSAESAFPFEGAFVKGVDSLSWMANNTKKLLSSQDTGLECWTFLSTATFGKQNKVPQESIPTAAAEKVMDLMLEGVEKALGLRKCSLKKPFYSRVQLWGAALPTNSPGIPCIFDPQGRAGICGDWLLGSSLEAAALSGMALANHIADYLQSGGTCPDEFAVGLHNEFRPLNGHDIGQFPGLASQGQLHESHALNLTT</sequence>
<proteinExistence type="predicted"/>
<dbReference type="PANTHER" id="PTHR16128">
    <property type="entry name" value="FAD/NAD(P)-BINDING OXIDOREDUCTASE FAMILY PROTEIN"/>
    <property type="match status" value="1"/>
</dbReference>
<dbReference type="AlphaFoldDB" id="A0A8S0VEJ4"/>
<dbReference type="Proteomes" id="UP000594638">
    <property type="component" value="Unassembled WGS sequence"/>
</dbReference>
<name>A0A8S0VEJ4_OLEEU</name>
<evidence type="ECO:0000313" key="1">
    <source>
        <dbReference type="EMBL" id="CAA3028080.1"/>
    </source>
</evidence>
<evidence type="ECO:0000313" key="2">
    <source>
        <dbReference type="Proteomes" id="UP000594638"/>
    </source>
</evidence>
<dbReference type="OrthoDB" id="417877at2759"/>
<organism evidence="1 2">
    <name type="scientific">Olea europaea subsp. europaea</name>
    <dbReference type="NCBI Taxonomy" id="158383"/>
    <lineage>
        <taxon>Eukaryota</taxon>
        <taxon>Viridiplantae</taxon>
        <taxon>Streptophyta</taxon>
        <taxon>Embryophyta</taxon>
        <taxon>Tracheophyta</taxon>
        <taxon>Spermatophyta</taxon>
        <taxon>Magnoliopsida</taxon>
        <taxon>eudicotyledons</taxon>
        <taxon>Gunneridae</taxon>
        <taxon>Pentapetalae</taxon>
        <taxon>asterids</taxon>
        <taxon>lamiids</taxon>
        <taxon>Lamiales</taxon>
        <taxon>Oleaceae</taxon>
        <taxon>Oleeae</taxon>
        <taxon>Olea</taxon>
    </lineage>
</organism>
<comment type="caution">
    <text evidence="1">The sequence shown here is derived from an EMBL/GenBank/DDBJ whole genome shotgun (WGS) entry which is preliminary data.</text>
</comment>
<dbReference type="PANTHER" id="PTHR16128:SF8">
    <property type="entry name" value="EXPRESSED PROTEIN"/>
    <property type="match status" value="1"/>
</dbReference>
<reference evidence="1 2" key="1">
    <citation type="submission" date="2019-12" db="EMBL/GenBank/DDBJ databases">
        <authorList>
            <person name="Alioto T."/>
            <person name="Alioto T."/>
            <person name="Gomez Garrido J."/>
        </authorList>
    </citation>
    <scope>NUCLEOTIDE SEQUENCE [LARGE SCALE GENOMIC DNA]</scope>
</reference>
<accession>A0A8S0VEJ4</accession>
<gene>
    <name evidence="1" type="ORF">OLEA9_A000800</name>
</gene>
<protein>
    <submittedName>
        <fullName evidence="1">Uncharacterized protein LOC111383785</fullName>
    </submittedName>
</protein>